<evidence type="ECO:0000256" key="3">
    <source>
        <dbReference type="PIRNR" id="PIRNR021362"/>
    </source>
</evidence>
<dbReference type="InterPro" id="IPR023214">
    <property type="entry name" value="HAD_sf"/>
</dbReference>
<dbReference type="EC" id="3.1.3.-" evidence="3"/>
<evidence type="ECO:0000256" key="2">
    <source>
        <dbReference type="ARBA" id="ARBA00022801"/>
    </source>
</evidence>
<evidence type="ECO:0000313" key="5">
    <source>
        <dbReference type="Proteomes" id="UP000600565"/>
    </source>
</evidence>
<organism evidence="4 5">
    <name type="scientific">Solibacillus merdavium</name>
    <dbReference type="NCBI Taxonomy" id="2762218"/>
    <lineage>
        <taxon>Bacteria</taxon>
        <taxon>Bacillati</taxon>
        <taxon>Bacillota</taxon>
        <taxon>Bacilli</taxon>
        <taxon>Bacillales</taxon>
        <taxon>Caryophanaceae</taxon>
        <taxon>Solibacillus</taxon>
    </lineage>
</organism>
<dbReference type="InterPro" id="IPR052419">
    <property type="entry name" value="5_3-deoxyribonucleotidase-like"/>
</dbReference>
<dbReference type="Gene3D" id="3.40.50.1000">
    <property type="entry name" value="HAD superfamily/HAD-like"/>
    <property type="match status" value="1"/>
</dbReference>
<protein>
    <recommendedName>
        <fullName evidence="3">Nucleotidase</fullName>
        <ecNumber evidence="3">3.1.3.-</ecNumber>
    </recommendedName>
</protein>
<name>A0ABR8XLQ0_9BACL</name>
<evidence type="ECO:0000313" key="4">
    <source>
        <dbReference type="EMBL" id="MBD8032864.1"/>
    </source>
</evidence>
<gene>
    <name evidence="4" type="ORF">H9632_07270</name>
</gene>
<dbReference type="InterPro" id="IPR010708">
    <property type="entry name" value="5'(3')-deoxyribonucleotidase"/>
</dbReference>
<comment type="similarity">
    <text evidence="1 3">Belongs to the 5'(3')-deoxyribonucleotidase family.</text>
</comment>
<dbReference type="RefSeq" id="WP_191703449.1">
    <property type="nucleotide sequence ID" value="NZ_JACSPW010000005.1"/>
</dbReference>
<dbReference type="EMBL" id="JACSPW010000005">
    <property type="protein sequence ID" value="MBD8032864.1"/>
    <property type="molecule type" value="Genomic_DNA"/>
</dbReference>
<evidence type="ECO:0000256" key="1">
    <source>
        <dbReference type="ARBA" id="ARBA00009589"/>
    </source>
</evidence>
<dbReference type="Proteomes" id="UP000600565">
    <property type="component" value="Unassembled WGS sequence"/>
</dbReference>
<dbReference type="InterPro" id="IPR036412">
    <property type="entry name" value="HAD-like_sf"/>
</dbReference>
<reference evidence="4 5" key="1">
    <citation type="submission" date="2020-08" db="EMBL/GenBank/DDBJ databases">
        <title>A Genomic Blueprint of the Chicken Gut Microbiome.</title>
        <authorList>
            <person name="Gilroy R."/>
            <person name="Ravi A."/>
            <person name="Getino M."/>
            <person name="Pursley I."/>
            <person name="Horton D.L."/>
            <person name="Alikhan N.-F."/>
            <person name="Baker D."/>
            <person name="Gharbi K."/>
            <person name="Hall N."/>
            <person name="Watson M."/>
            <person name="Adriaenssens E.M."/>
            <person name="Foster-Nyarko E."/>
            <person name="Jarju S."/>
            <person name="Secka A."/>
            <person name="Antonio M."/>
            <person name="Oren A."/>
            <person name="Chaudhuri R."/>
            <person name="La Ragione R.M."/>
            <person name="Hildebrand F."/>
            <person name="Pallen M.J."/>
        </authorList>
    </citation>
    <scope>NUCLEOTIDE SEQUENCE [LARGE SCALE GENOMIC DNA]</scope>
    <source>
        <strain evidence="4 5">Sa1YVA6</strain>
    </source>
</reference>
<dbReference type="SUPFAM" id="SSF56784">
    <property type="entry name" value="HAD-like"/>
    <property type="match status" value="1"/>
</dbReference>
<dbReference type="PANTHER" id="PTHR35134:SF2">
    <property type="entry name" value="NUCLEOTIDASE YQFW-RELATED"/>
    <property type="match status" value="1"/>
</dbReference>
<dbReference type="InterPro" id="IPR009206">
    <property type="entry name" value="Nucleotidase_putative"/>
</dbReference>
<dbReference type="PANTHER" id="PTHR35134">
    <property type="entry name" value="NUCLEOTIDASE YQFW-RELATED"/>
    <property type="match status" value="1"/>
</dbReference>
<sequence length="190" mass="22190">MKFGFDIDDTLIDLRRHAFHLYNKKLNKSIGEDLFDKILTVEIHEAFGMTNEEGSKMWNDSMEDIYFTDCPSYEGAKEVLQALAEEGHEIYYITSRPKGYCEQTREWVKAQGFPVVNERFFCGMKDHEKIDIIKKLQLDVYVDDKPAVLNTLTGTKTKVIVKNQSYNQGIECTRLLNWREFHALIEQFSS</sequence>
<keyword evidence="5" id="KW-1185">Reference proteome</keyword>
<accession>A0ABR8XLQ0</accession>
<keyword evidence="2 3" id="KW-0378">Hydrolase</keyword>
<proteinExistence type="inferred from homology"/>
<dbReference type="Pfam" id="PF06941">
    <property type="entry name" value="NT5C"/>
    <property type="match status" value="1"/>
</dbReference>
<comment type="caution">
    <text evidence="4">The sequence shown here is derived from an EMBL/GenBank/DDBJ whole genome shotgun (WGS) entry which is preliminary data.</text>
</comment>
<dbReference type="PIRSF" id="PIRSF021362">
    <property type="entry name" value="UCP021362_HAD"/>
    <property type="match status" value="1"/>
</dbReference>